<evidence type="ECO:0000313" key="12">
    <source>
        <dbReference type="EMBL" id="MCP1337773.1"/>
    </source>
</evidence>
<dbReference type="Gene3D" id="1.10.246.130">
    <property type="match status" value="1"/>
</dbReference>
<dbReference type="EC" id="2.3.2.2" evidence="11"/>
<dbReference type="Proteomes" id="UP001055804">
    <property type="component" value="Unassembled WGS sequence"/>
</dbReference>
<feature type="binding site" evidence="10">
    <location>
        <position position="483"/>
    </location>
    <ligand>
        <name>L-glutamate</name>
        <dbReference type="ChEBI" id="CHEBI:29985"/>
    </ligand>
</feature>
<reference evidence="12" key="1">
    <citation type="submission" date="2022-06" db="EMBL/GenBank/DDBJ databases">
        <title>Isolation and Genomics of Futiania mangrovii gen. nov., sp. nov., a Rare and Metabolically-versatile member in the Class Alphaproteobacteria.</title>
        <authorList>
            <person name="Liu L."/>
            <person name="Huang W.-C."/>
            <person name="Pan J."/>
            <person name="Li J."/>
            <person name="Huang Y."/>
            <person name="Du H."/>
            <person name="Liu Y."/>
            <person name="Li M."/>
        </authorList>
    </citation>
    <scope>NUCLEOTIDE SEQUENCE</scope>
    <source>
        <strain evidence="12">FT118</strain>
    </source>
</reference>
<evidence type="ECO:0000256" key="5">
    <source>
        <dbReference type="ARBA" id="ARBA00022801"/>
    </source>
</evidence>
<comment type="pathway">
    <text evidence="11">Sulfur metabolism; glutathione metabolism.</text>
</comment>
<protein>
    <recommendedName>
        <fullName evidence="11">Glutathione hydrolase proenzyme</fullName>
        <ecNumber evidence="11">2.3.2.2</ecNumber>
        <ecNumber evidence="11">3.4.19.13</ecNumber>
    </recommendedName>
    <component>
        <recommendedName>
            <fullName evidence="11">Glutathione hydrolase large chain</fullName>
        </recommendedName>
    </component>
    <component>
        <recommendedName>
            <fullName evidence="11">Glutathione hydrolase small chain</fullName>
        </recommendedName>
    </component>
</protein>
<evidence type="ECO:0000256" key="3">
    <source>
        <dbReference type="ARBA" id="ARBA00009381"/>
    </source>
</evidence>
<evidence type="ECO:0000256" key="4">
    <source>
        <dbReference type="ARBA" id="ARBA00022679"/>
    </source>
</evidence>
<evidence type="ECO:0000256" key="11">
    <source>
        <dbReference type="RuleBase" id="RU368036"/>
    </source>
</evidence>
<dbReference type="GO" id="GO:0103068">
    <property type="term" value="F:leukotriene C4 gamma-glutamyl transferase activity"/>
    <property type="evidence" value="ECO:0007669"/>
    <property type="project" value="UniProtKB-EC"/>
</dbReference>
<dbReference type="InterPro" id="IPR043137">
    <property type="entry name" value="GGT_ssub_C"/>
</dbReference>
<feature type="binding site" evidence="10">
    <location>
        <position position="107"/>
    </location>
    <ligand>
        <name>L-glutamate</name>
        <dbReference type="ChEBI" id="CHEBI:29985"/>
    </ligand>
</feature>
<dbReference type="AlphaFoldDB" id="A0A9J6PEC7"/>
<comment type="caution">
    <text evidence="12">The sequence shown here is derived from an EMBL/GenBank/DDBJ whole genome shotgun (WGS) entry which is preliminary data.</text>
</comment>
<dbReference type="SUPFAM" id="SSF56235">
    <property type="entry name" value="N-terminal nucleophile aminohydrolases (Ntn hydrolases)"/>
    <property type="match status" value="1"/>
</dbReference>
<comment type="catalytic activity">
    <reaction evidence="8 11">
        <text>an N-terminal (5-L-glutamyl)-[peptide] + an alpha-amino acid = 5-L-glutamyl amino acid + an N-terminal L-alpha-aminoacyl-[peptide]</text>
        <dbReference type="Rhea" id="RHEA:23904"/>
        <dbReference type="Rhea" id="RHEA-COMP:9780"/>
        <dbReference type="Rhea" id="RHEA-COMP:9795"/>
        <dbReference type="ChEBI" id="CHEBI:77644"/>
        <dbReference type="ChEBI" id="CHEBI:78597"/>
        <dbReference type="ChEBI" id="CHEBI:78599"/>
        <dbReference type="ChEBI" id="CHEBI:78608"/>
        <dbReference type="EC" id="2.3.2.2"/>
    </reaction>
</comment>
<keyword evidence="4 11" id="KW-0808">Transferase</keyword>
<proteinExistence type="inferred from homology"/>
<dbReference type="Pfam" id="PF01019">
    <property type="entry name" value="G_glu_transpept"/>
    <property type="match status" value="1"/>
</dbReference>
<dbReference type="InterPro" id="IPR029055">
    <property type="entry name" value="Ntn_hydrolases_N"/>
</dbReference>
<evidence type="ECO:0000256" key="6">
    <source>
        <dbReference type="ARBA" id="ARBA00023145"/>
    </source>
</evidence>
<dbReference type="NCBIfam" id="TIGR00066">
    <property type="entry name" value="g_glut_trans"/>
    <property type="match status" value="1"/>
</dbReference>
<evidence type="ECO:0000256" key="10">
    <source>
        <dbReference type="PIRSR" id="PIRSR600101-2"/>
    </source>
</evidence>
<sequence>MTHSRLFAVIGHLAAGIAAAFLLLGSAHARDVRAPVTAQTQMVAAANPHAAEAGREILRAGGSAVDAAVAMQMVLTLVEPQSSGIGGGAFLLHWSAQDGALDAWDGREKAPEAATPDLFLDDQGQPLKFFDALVGGRAVGVPGALAMLAAAHERQGNLPWADLFQPAIRLARSGFEVSQRLHDAIVAGRDLIASRTAAATYFLDATGDPLPVGHVLRNAALADTLSQIAEKGPRAFYEGEIARKIVAAVQGDVGNPGRLEMSDMAAYRPVLREAVCAPYRAHRVCGMPPPTSGGIAVLQMLGVLQRFDLAALDPVSAETAHLIAEAGRLAFADRNLYVADPDYVEVPVDALLDRGYLARRSALISVDASMGKATAGRPLDRADLVPGAGFDVPSTSHLVAVDADGNVVSMTTSVEFRFGSHLMVGGFLLNNQLTDFSFRPLDADGRVVANAVQPGKRPRSSMSPTIAFDEAGKPVLAVGSPGGSRIPGYTLRALLGVLDWDLDPQAALDLPHVVNRNGATDLEAGTAAEALAPALESKGHEVRVVEMTSGLHAIAIGTDGTLTGAADRRREGVALGD</sequence>
<dbReference type="Gene3D" id="3.60.20.40">
    <property type="match status" value="1"/>
</dbReference>
<accession>A0A9J6PEC7</accession>
<comment type="similarity">
    <text evidence="3 11">Belongs to the gamma-glutamyltransferase family.</text>
</comment>
<keyword evidence="5 11" id="KW-0378">Hydrolase</keyword>
<dbReference type="EC" id="3.4.19.13" evidence="11"/>
<dbReference type="PANTHER" id="PTHR43199">
    <property type="entry name" value="GLUTATHIONE HYDROLASE"/>
    <property type="match status" value="1"/>
</dbReference>
<dbReference type="PANTHER" id="PTHR43199:SF1">
    <property type="entry name" value="GLUTATHIONE HYDROLASE PROENZYME"/>
    <property type="match status" value="1"/>
</dbReference>
<evidence type="ECO:0000256" key="1">
    <source>
        <dbReference type="ARBA" id="ARBA00001049"/>
    </source>
</evidence>
<feature type="binding site" evidence="10">
    <location>
        <position position="435"/>
    </location>
    <ligand>
        <name>L-glutamate</name>
        <dbReference type="ChEBI" id="CHEBI:29985"/>
    </ligand>
</feature>
<evidence type="ECO:0000256" key="8">
    <source>
        <dbReference type="ARBA" id="ARBA00047417"/>
    </source>
</evidence>
<dbReference type="GO" id="GO:0006750">
    <property type="term" value="P:glutathione biosynthetic process"/>
    <property type="evidence" value="ECO:0007669"/>
    <property type="project" value="UniProtKB-KW"/>
</dbReference>
<dbReference type="InterPro" id="IPR000101">
    <property type="entry name" value="GGT_peptidase"/>
</dbReference>
<comment type="subunit">
    <text evidence="11">This enzyme consists of two polypeptide chains, which are synthesized in precursor form from a single polypeptide.</text>
</comment>
<gene>
    <name evidence="12" type="primary">ggt</name>
    <name evidence="12" type="ORF">NJQ99_15230</name>
</gene>
<keyword evidence="11" id="KW-0317">Glutathione biosynthesis</keyword>
<feature type="active site" description="Nucleophile" evidence="9">
    <location>
        <position position="395"/>
    </location>
</feature>
<evidence type="ECO:0000313" key="13">
    <source>
        <dbReference type="Proteomes" id="UP001055804"/>
    </source>
</evidence>
<dbReference type="InterPro" id="IPR051792">
    <property type="entry name" value="GGT_bact"/>
</dbReference>
<keyword evidence="7 11" id="KW-0012">Acyltransferase</keyword>
<name>A0A9J6PEC7_9PROT</name>
<comment type="catalytic activity">
    <reaction evidence="1 11">
        <text>an S-substituted glutathione + H2O = an S-substituted L-cysteinylglycine + L-glutamate</text>
        <dbReference type="Rhea" id="RHEA:59468"/>
        <dbReference type="ChEBI" id="CHEBI:15377"/>
        <dbReference type="ChEBI" id="CHEBI:29985"/>
        <dbReference type="ChEBI" id="CHEBI:90779"/>
        <dbReference type="ChEBI" id="CHEBI:143103"/>
        <dbReference type="EC" id="3.4.19.13"/>
    </reaction>
</comment>
<dbReference type="RefSeq" id="WP_269333736.1">
    <property type="nucleotide sequence ID" value="NZ_JAMZFT010000004.1"/>
</dbReference>
<organism evidence="12 13">
    <name type="scientific">Futiania mangrovi</name>
    <dbReference type="NCBI Taxonomy" id="2959716"/>
    <lineage>
        <taxon>Bacteria</taxon>
        <taxon>Pseudomonadati</taxon>
        <taxon>Pseudomonadota</taxon>
        <taxon>Alphaproteobacteria</taxon>
        <taxon>Futianiales</taxon>
        <taxon>Futianiaceae</taxon>
        <taxon>Futiania</taxon>
    </lineage>
</organism>
<evidence type="ECO:0000256" key="9">
    <source>
        <dbReference type="PIRSR" id="PIRSR600101-1"/>
    </source>
</evidence>
<evidence type="ECO:0000256" key="2">
    <source>
        <dbReference type="ARBA" id="ARBA00001089"/>
    </source>
</evidence>
<comment type="catalytic activity">
    <reaction evidence="2 11">
        <text>glutathione + H2O = L-cysteinylglycine + L-glutamate</text>
        <dbReference type="Rhea" id="RHEA:28807"/>
        <dbReference type="ChEBI" id="CHEBI:15377"/>
        <dbReference type="ChEBI" id="CHEBI:29985"/>
        <dbReference type="ChEBI" id="CHEBI:57925"/>
        <dbReference type="ChEBI" id="CHEBI:61694"/>
        <dbReference type="EC" id="3.4.19.13"/>
    </reaction>
</comment>
<dbReference type="InterPro" id="IPR043138">
    <property type="entry name" value="GGT_lsub"/>
</dbReference>
<dbReference type="EMBL" id="JAMZFT010000004">
    <property type="protein sequence ID" value="MCP1337773.1"/>
    <property type="molecule type" value="Genomic_DNA"/>
</dbReference>
<dbReference type="GO" id="GO:0006751">
    <property type="term" value="P:glutathione catabolic process"/>
    <property type="evidence" value="ECO:0007669"/>
    <property type="project" value="UniProtKB-UniRule"/>
</dbReference>
<dbReference type="PRINTS" id="PR01210">
    <property type="entry name" value="GGTRANSPTASE"/>
</dbReference>
<keyword evidence="13" id="KW-1185">Reference proteome</keyword>
<feature type="binding site" evidence="10">
    <location>
        <begin position="460"/>
        <end position="461"/>
    </location>
    <ligand>
        <name>L-glutamate</name>
        <dbReference type="ChEBI" id="CHEBI:29985"/>
    </ligand>
</feature>
<dbReference type="GO" id="GO:0036374">
    <property type="term" value="F:glutathione hydrolase activity"/>
    <property type="evidence" value="ECO:0007669"/>
    <property type="project" value="UniProtKB-UniRule"/>
</dbReference>
<keyword evidence="6 11" id="KW-0865">Zymogen</keyword>
<evidence type="ECO:0000256" key="7">
    <source>
        <dbReference type="ARBA" id="ARBA00023315"/>
    </source>
</evidence>
<comment type="PTM">
    <text evidence="11">Cleaved by autocatalysis into a large and a small subunit.</text>
</comment>